<keyword evidence="3" id="KW-0378">Hydrolase</keyword>
<dbReference type="OrthoDB" id="9780884at2"/>
<evidence type="ECO:0000256" key="3">
    <source>
        <dbReference type="ARBA" id="ARBA00022801"/>
    </source>
</evidence>
<dbReference type="GO" id="GO:0009245">
    <property type="term" value="P:lipid A biosynthetic process"/>
    <property type="evidence" value="ECO:0007669"/>
    <property type="project" value="TreeGrafter"/>
</dbReference>
<dbReference type="GO" id="GO:0008758">
    <property type="term" value="F:UDP-2,3-diacylglucosamine hydrolase activity"/>
    <property type="evidence" value="ECO:0007669"/>
    <property type="project" value="TreeGrafter"/>
</dbReference>
<reference evidence="6 7" key="1">
    <citation type="submission" date="2018-06" db="EMBL/GenBank/DDBJ databases">
        <title>Thermoflavimicrobium daqus sp. nov., a thermophilic microbe isolated from Moutai-flavour Daqu.</title>
        <authorList>
            <person name="Wang X."/>
            <person name="Zhou H."/>
        </authorList>
    </citation>
    <scope>NUCLEOTIDE SEQUENCE [LARGE SCALE GENOMIC DNA]</scope>
    <source>
        <strain evidence="6 7">FBKL4.011</strain>
    </source>
</reference>
<dbReference type="EMBL" id="QJKK01000010">
    <property type="protein sequence ID" value="RAL22103.1"/>
    <property type="molecule type" value="Genomic_DNA"/>
</dbReference>
<keyword evidence="7" id="KW-1185">Reference proteome</keyword>
<comment type="caution">
    <text evidence="6">The sequence shown here is derived from an EMBL/GenBank/DDBJ whole genome shotgun (WGS) entry which is preliminary data.</text>
</comment>
<organism evidence="6 7">
    <name type="scientific">Thermoflavimicrobium daqui</name>
    <dbReference type="NCBI Taxonomy" id="2137476"/>
    <lineage>
        <taxon>Bacteria</taxon>
        <taxon>Bacillati</taxon>
        <taxon>Bacillota</taxon>
        <taxon>Bacilli</taxon>
        <taxon>Bacillales</taxon>
        <taxon>Thermoactinomycetaceae</taxon>
        <taxon>Thermoflavimicrobium</taxon>
    </lineage>
</organism>
<dbReference type="Pfam" id="PF00149">
    <property type="entry name" value="Metallophos"/>
    <property type="match status" value="1"/>
</dbReference>
<evidence type="ECO:0000256" key="4">
    <source>
        <dbReference type="ARBA" id="ARBA00061089"/>
    </source>
</evidence>
<dbReference type="Proteomes" id="UP000251213">
    <property type="component" value="Unassembled WGS sequence"/>
</dbReference>
<dbReference type="FunFam" id="3.60.21.10:FF:000028">
    <property type="entry name" value="Putative metallophosphoesterase"/>
    <property type="match status" value="1"/>
</dbReference>
<evidence type="ECO:0000313" key="6">
    <source>
        <dbReference type="EMBL" id="RAL22103.1"/>
    </source>
</evidence>
<gene>
    <name evidence="6" type="ORF">DL897_14680</name>
</gene>
<evidence type="ECO:0000256" key="2">
    <source>
        <dbReference type="ARBA" id="ARBA00022723"/>
    </source>
</evidence>
<dbReference type="Gene3D" id="3.60.21.10">
    <property type="match status" value="1"/>
</dbReference>
<evidence type="ECO:0000313" key="7">
    <source>
        <dbReference type="Proteomes" id="UP000251213"/>
    </source>
</evidence>
<accession>A0A364K2G1</accession>
<dbReference type="CDD" id="cd07385">
    <property type="entry name" value="MPP_YkuE_C"/>
    <property type="match status" value="1"/>
</dbReference>
<evidence type="ECO:0000259" key="5">
    <source>
        <dbReference type="Pfam" id="PF00149"/>
    </source>
</evidence>
<dbReference type="SUPFAM" id="SSF56300">
    <property type="entry name" value="Metallo-dependent phosphatases"/>
    <property type="match status" value="1"/>
</dbReference>
<dbReference type="InterPro" id="IPR004843">
    <property type="entry name" value="Calcineurin-like_PHP"/>
</dbReference>
<dbReference type="AlphaFoldDB" id="A0A364K2G1"/>
<reference evidence="6 7" key="2">
    <citation type="submission" date="2018-06" db="EMBL/GenBank/DDBJ databases">
        <authorList>
            <person name="Zhirakovskaya E."/>
        </authorList>
    </citation>
    <scope>NUCLEOTIDE SEQUENCE [LARGE SCALE GENOMIC DNA]</scope>
    <source>
        <strain evidence="6 7">FBKL4.011</strain>
    </source>
</reference>
<keyword evidence="2" id="KW-0479">Metal-binding</keyword>
<dbReference type="PANTHER" id="PTHR31302:SF25">
    <property type="entry name" value="PHOSPHOESTERASE"/>
    <property type="match status" value="1"/>
</dbReference>
<comment type="similarity">
    <text evidence="4">Belongs to the metallophosphoesterase superfamily.</text>
</comment>
<name>A0A364K2G1_9BACL</name>
<dbReference type="PANTHER" id="PTHR31302">
    <property type="entry name" value="TRANSMEMBRANE PROTEIN WITH METALLOPHOSPHOESTERASE DOMAIN-RELATED"/>
    <property type="match status" value="1"/>
</dbReference>
<dbReference type="InterPro" id="IPR051158">
    <property type="entry name" value="Metallophosphoesterase_sf"/>
</dbReference>
<comment type="cofactor">
    <cofactor evidence="1">
        <name>a divalent metal cation</name>
        <dbReference type="ChEBI" id="CHEBI:60240"/>
    </cofactor>
</comment>
<dbReference type="GO" id="GO:0046872">
    <property type="term" value="F:metal ion binding"/>
    <property type="evidence" value="ECO:0007669"/>
    <property type="project" value="UniProtKB-KW"/>
</dbReference>
<proteinExistence type="inferred from homology"/>
<evidence type="ECO:0000256" key="1">
    <source>
        <dbReference type="ARBA" id="ARBA00001968"/>
    </source>
</evidence>
<protein>
    <submittedName>
        <fullName evidence="6">Metallophosphoesterase</fullName>
    </submittedName>
</protein>
<feature type="domain" description="Calcineurin-like phosphoesterase" evidence="5">
    <location>
        <begin position="49"/>
        <end position="208"/>
    </location>
</feature>
<sequence>MKKAAIKWSSLSILGFSGVYAFGIEPHWIDITHETISLSTLPKSFIGTRIVHISDLHLGFYMDTDDLIELVLQIQQLQPDLLCFTGDLVDHDPAISLAAIPYLKKLQAPLGKFAVLGNHDYQRNAAVVTQSLTKGGFQVLNNSHRILRKHTDQIAIIGVEDQLMGQPNLAKACEGLSKTCSILLSHCPDFAEEITSFPIGLQLSGHSHGGQVRLPFVGHLMTPTYAKKYVEGLYQMEENELQVYVNRGIGTTILPVRFFCRPQISVIELKKAKP</sequence>
<dbReference type="InterPro" id="IPR029052">
    <property type="entry name" value="Metallo-depent_PP-like"/>
</dbReference>
<dbReference type="GO" id="GO:0016020">
    <property type="term" value="C:membrane"/>
    <property type="evidence" value="ECO:0007669"/>
    <property type="project" value="GOC"/>
</dbReference>